<proteinExistence type="predicted"/>
<keyword evidence="2" id="KW-1185">Reference proteome</keyword>
<dbReference type="PROSITE" id="PS51257">
    <property type="entry name" value="PROKAR_LIPOPROTEIN"/>
    <property type="match status" value="1"/>
</dbReference>
<evidence type="ECO:0008006" key="3">
    <source>
        <dbReference type="Google" id="ProtNLM"/>
    </source>
</evidence>
<dbReference type="RefSeq" id="WP_080915733.1">
    <property type="nucleotide sequence ID" value="NZ_CP020472.1"/>
</dbReference>
<name>A0ABN4YN97_9GAMM</name>
<accession>A0ABN4YN97</accession>
<organism evidence="1 2">
    <name type="scientific">Shewanella japonica</name>
    <dbReference type="NCBI Taxonomy" id="93973"/>
    <lineage>
        <taxon>Bacteria</taxon>
        <taxon>Pseudomonadati</taxon>
        <taxon>Pseudomonadota</taxon>
        <taxon>Gammaproteobacteria</taxon>
        <taxon>Alteromonadales</taxon>
        <taxon>Shewanellaceae</taxon>
        <taxon>Shewanella</taxon>
    </lineage>
</organism>
<reference evidence="1 2" key="1">
    <citation type="submission" date="2017-03" db="EMBL/GenBank/DDBJ databases">
        <title>Genome sequencing of Shewanella japonica KCTC 22435.</title>
        <authorList>
            <person name="Kim K.M."/>
        </authorList>
    </citation>
    <scope>NUCLEOTIDE SEQUENCE [LARGE SCALE GENOMIC DNA]</scope>
    <source>
        <strain evidence="1 2">KCTC 22435</strain>
    </source>
</reference>
<dbReference type="EMBL" id="CP020472">
    <property type="protein sequence ID" value="ARD22377.1"/>
    <property type="molecule type" value="Genomic_DNA"/>
</dbReference>
<evidence type="ECO:0000313" key="2">
    <source>
        <dbReference type="Proteomes" id="UP000191820"/>
    </source>
</evidence>
<evidence type="ECO:0000313" key="1">
    <source>
        <dbReference type="EMBL" id="ARD22377.1"/>
    </source>
</evidence>
<sequence>MYKAVAICIIGLSLSGCDILEELVHPSPTDPEAKIDSGFKDQAAQLGLSEAVINRLCTATKKIETHCINVVNANNVREVKVEYTMEEAVISNGNAKSYNVSRVVFHLETDDSASKVFFENSRTYKQDDGYSYTWSEPEGYDVANLVLSSDSDNPIALANMTTIDAISNSELSEIAYTELSNDEYKLVAGAEIMDDISIVEFPSLTYVLTADGETEEEDTSFAMYTGGHSNILGNFAPVIADAIEQVWY</sequence>
<dbReference type="Proteomes" id="UP000191820">
    <property type="component" value="Chromosome"/>
</dbReference>
<protein>
    <recommendedName>
        <fullName evidence="3">Lipoprotein</fullName>
    </recommendedName>
</protein>
<gene>
    <name evidence="1" type="ORF">SJ2017_2079</name>
</gene>